<evidence type="ECO:0000313" key="1">
    <source>
        <dbReference type="EMBL" id="TQE05778.1"/>
    </source>
</evidence>
<proteinExistence type="predicted"/>
<dbReference type="Proteomes" id="UP000315295">
    <property type="component" value="Unassembled WGS sequence"/>
</dbReference>
<name>A0A540N3Z5_MALBA</name>
<protein>
    <recommendedName>
        <fullName evidence="3">MHD domain-containing protein</fullName>
    </recommendedName>
</protein>
<dbReference type="AlphaFoldDB" id="A0A540N3Z5"/>
<sequence length="257" mass="27911">MALNIVLRELWAENLRAVKALSVEHEAGIVAFNNLGFELLLETITAGDEVAASLALVGGGLDASEFVGPKKVVKKEGLGGLELLQTKPNAPKNADAATGGAAAGTPLDTLVKSEMKGLEMYIVEEISSEFRETLLAIVGLLGNGLFHMRTATSDEPLPILKYSLVLKLTPLPLRVCLMQRHTRSLLYVMIQYVSNPELPAPLTDVTFVLKLPLDLTLLKVSPKAVLSRFDKELKWHILEIPLNGSPWSVKGKDTYGF</sequence>
<reference evidence="1 2" key="1">
    <citation type="journal article" date="2019" name="G3 (Bethesda)">
        <title>Sequencing of a Wild Apple (Malus baccata) Genome Unravels the Differences Between Cultivated and Wild Apple Species Regarding Disease Resistance and Cold Tolerance.</title>
        <authorList>
            <person name="Chen X."/>
        </authorList>
    </citation>
    <scope>NUCLEOTIDE SEQUENCE [LARGE SCALE GENOMIC DNA]</scope>
    <source>
        <strain evidence="2">cv. Shandingzi</strain>
        <tissue evidence="1">Leaves</tissue>
    </source>
</reference>
<dbReference type="STRING" id="106549.A0A540N3Z5"/>
<dbReference type="EMBL" id="VIEB01000115">
    <property type="protein sequence ID" value="TQE05778.1"/>
    <property type="molecule type" value="Genomic_DNA"/>
</dbReference>
<dbReference type="PANTHER" id="PTHR37769:SF1">
    <property type="entry name" value="OS08G0243900 PROTEIN"/>
    <property type="match status" value="1"/>
</dbReference>
<evidence type="ECO:0008006" key="3">
    <source>
        <dbReference type="Google" id="ProtNLM"/>
    </source>
</evidence>
<accession>A0A540N3Z5</accession>
<gene>
    <name evidence="1" type="ORF">C1H46_008597</name>
</gene>
<keyword evidence="2" id="KW-1185">Reference proteome</keyword>
<dbReference type="PANTHER" id="PTHR37769">
    <property type="entry name" value="OS08G0243900 PROTEIN"/>
    <property type="match status" value="1"/>
</dbReference>
<comment type="caution">
    <text evidence="1">The sequence shown here is derived from an EMBL/GenBank/DDBJ whole genome shotgun (WGS) entry which is preliminary data.</text>
</comment>
<evidence type="ECO:0000313" key="2">
    <source>
        <dbReference type="Proteomes" id="UP000315295"/>
    </source>
</evidence>
<organism evidence="1 2">
    <name type="scientific">Malus baccata</name>
    <name type="common">Siberian crab apple</name>
    <name type="synonym">Pyrus baccata</name>
    <dbReference type="NCBI Taxonomy" id="106549"/>
    <lineage>
        <taxon>Eukaryota</taxon>
        <taxon>Viridiplantae</taxon>
        <taxon>Streptophyta</taxon>
        <taxon>Embryophyta</taxon>
        <taxon>Tracheophyta</taxon>
        <taxon>Spermatophyta</taxon>
        <taxon>Magnoliopsida</taxon>
        <taxon>eudicotyledons</taxon>
        <taxon>Gunneridae</taxon>
        <taxon>Pentapetalae</taxon>
        <taxon>rosids</taxon>
        <taxon>fabids</taxon>
        <taxon>Rosales</taxon>
        <taxon>Rosaceae</taxon>
        <taxon>Amygdaloideae</taxon>
        <taxon>Maleae</taxon>
        <taxon>Malus</taxon>
    </lineage>
</organism>